<dbReference type="AlphaFoldDB" id="A0AAN8QZW6"/>
<feature type="region of interest" description="Disordered" evidence="1">
    <location>
        <begin position="1"/>
        <end position="29"/>
    </location>
</feature>
<gene>
    <name evidence="2" type="ORF">J4Q44_G00098110</name>
</gene>
<organism evidence="2 3">
    <name type="scientific">Coregonus suidteri</name>
    <dbReference type="NCBI Taxonomy" id="861788"/>
    <lineage>
        <taxon>Eukaryota</taxon>
        <taxon>Metazoa</taxon>
        <taxon>Chordata</taxon>
        <taxon>Craniata</taxon>
        <taxon>Vertebrata</taxon>
        <taxon>Euteleostomi</taxon>
        <taxon>Actinopterygii</taxon>
        <taxon>Neopterygii</taxon>
        <taxon>Teleostei</taxon>
        <taxon>Protacanthopterygii</taxon>
        <taxon>Salmoniformes</taxon>
        <taxon>Salmonidae</taxon>
        <taxon>Coregoninae</taxon>
        <taxon>Coregonus</taxon>
    </lineage>
</organism>
<feature type="non-terminal residue" evidence="2">
    <location>
        <position position="1"/>
    </location>
</feature>
<keyword evidence="3" id="KW-1185">Reference proteome</keyword>
<evidence type="ECO:0000256" key="1">
    <source>
        <dbReference type="SAM" id="MobiDB-lite"/>
    </source>
</evidence>
<proteinExistence type="predicted"/>
<comment type="caution">
    <text evidence="2">The sequence shown here is derived from an EMBL/GenBank/DDBJ whole genome shotgun (WGS) entry which is preliminary data.</text>
</comment>
<dbReference type="Proteomes" id="UP001356427">
    <property type="component" value="Unassembled WGS sequence"/>
</dbReference>
<dbReference type="EMBL" id="JAGTTL010000007">
    <property type="protein sequence ID" value="KAK6320704.1"/>
    <property type="molecule type" value="Genomic_DNA"/>
</dbReference>
<sequence length="62" mass="6588">TAAVPVRPTLGRATAPNCPPQHTDTEKEAGSRALFRSVSISLTYSIATGPQLIPPGIFIHIY</sequence>
<protein>
    <submittedName>
        <fullName evidence="2">Uncharacterized protein</fullName>
    </submittedName>
</protein>
<reference evidence="2 3" key="1">
    <citation type="submission" date="2021-04" db="EMBL/GenBank/DDBJ databases">
        <authorList>
            <person name="De Guttry C."/>
            <person name="Zahm M."/>
            <person name="Klopp C."/>
            <person name="Cabau C."/>
            <person name="Louis A."/>
            <person name="Berthelot C."/>
            <person name="Parey E."/>
            <person name="Roest Crollius H."/>
            <person name="Montfort J."/>
            <person name="Robinson-Rechavi M."/>
            <person name="Bucao C."/>
            <person name="Bouchez O."/>
            <person name="Gislard M."/>
            <person name="Lluch J."/>
            <person name="Milhes M."/>
            <person name="Lampietro C."/>
            <person name="Lopez Roques C."/>
            <person name="Donnadieu C."/>
            <person name="Braasch I."/>
            <person name="Desvignes T."/>
            <person name="Postlethwait J."/>
            <person name="Bobe J."/>
            <person name="Wedekind C."/>
            <person name="Guiguen Y."/>
        </authorList>
    </citation>
    <scope>NUCLEOTIDE SEQUENCE [LARGE SCALE GENOMIC DNA]</scope>
    <source>
        <strain evidence="2">Cs_M1</strain>
        <tissue evidence="2">Blood</tissue>
    </source>
</reference>
<evidence type="ECO:0000313" key="2">
    <source>
        <dbReference type="EMBL" id="KAK6320704.1"/>
    </source>
</evidence>
<accession>A0AAN8QZW6</accession>
<evidence type="ECO:0000313" key="3">
    <source>
        <dbReference type="Proteomes" id="UP001356427"/>
    </source>
</evidence>
<name>A0AAN8QZW6_9TELE</name>